<gene>
    <name evidence="1" type="ORF">BASA50_009081</name>
</gene>
<keyword evidence="2" id="KW-1185">Reference proteome</keyword>
<dbReference type="Gene3D" id="2.60.120.260">
    <property type="entry name" value="Galactose-binding domain-like"/>
    <property type="match status" value="1"/>
</dbReference>
<reference evidence="1 2" key="1">
    <citation type="submission" date="2021-02" db="EMBL/GenBank/DDBJ databases">
        <title>Variation within the Batrachochytrium salamandrivorans European outbreak.</title>
        <authorList>
            <person name="Kelly M."/>
            <person name="Pasmans F."/>
            <person name="Shea T.P."/>
            <person name="Munoz J.F."/>
            <person name="Carranza S."/>
            <person name="Cuomo C.A."/>
            <person name="Martel A."/>
        </authorList>
    </citation>
    <scope>NUCLEOTIDE SEQUENCE [LARGE SCALE GENOMIC DNA]</scope>
    <source>
        <strain evidence="1 2">AMFP18/2</strain>
    </source>
</reference>
<dbReference type="InterPro" id="IPR008979">
    <property type="entry name" value="Galactose-bd-like_sf"/>
</dbReference>
<protein>
    <recommendedName>
        <fullName evidence="3">F5/8 type C domain-containing protein</fullName>
    </recommendedName>
</protein>
<dbReference type="InterPro" id="IPR012331">
    <property type="entry name" value="Clathrin_H-chain_linker"/>
</dbReference>
<dbReference type="Proteomes" id="UP001648503">
    <property type="component" value="Unassembled WGS sequence"/>
</dbReference>
<evidence type="ECO:0000313" key="2">
    <source>
        <dbReference type="Proteomes" id="UP001648503"/>
    </source>
</evidence>
<dbReference type="Gene3D" id="1.25.40.30">
    <property type="match status" value="1"/>
</dbReference>
<dbReference type="InterPro" id="IPR055336">
    <property type="entry name" value="At4g00755-like"/>
</dbReference>
<organism evidence="1 2">
    <name type="scientific">Batrachochytrium salamandrivorans</name>
    <dbReference type="NCBI Taxonomy" id="1357716"/>
    <lineage>
        <taxon>Eukaryota</taxon>
        <taxon>Fungi</taxon>
        <taxon>Fungi incertae sedis</taxon>
        <taxon>Chytridiomycota</taxon>
        <taxon>Chytridiomycota incertae sedis</taxon>
        <taxon>Chytridiomycetes</taxon>
        <taxon>Rhizophydiales</taxon>
        <taxon>Rhizophydiales incertae sedis</taxon>
        <taxon>Batrachochytrium</taxon>
    </lineage>
</organism>
<evidence type="ECO:0000313" key="1">
    <source>
        <dbReference type="EMBL" id="KAH6591081.1"/>
    </source>
</evidence>
<name>A0ABQ8F2R8_9FUNG</name>
<dbReference type="PANTHER" id="PTHR39741">
    <property type="entry name" value="F-BOX DOMAIN CONTAINING PROTEIN, EXPRESSED"/>
    <property type="match status" value="1"/>
</dbReference>
<dbReference type="SUPFAM" id="SSF49785">
    <property type="entry name" value="Galactose-binding domain-like"/>
    <property type="match status" value="1"/>
</dbReference>
<dbReference type="EMBL" id="JAFCIX010000418">
    <property type="protein sequence ID" value="KAH6591081.1"/>
    <property type="molecule type" value="Genomic_DNA"/>
</dbReference>
<sequence length="579" mass="65187">MQDTRFSMSSHKSNSATFYMHMLAALTSKSDEESSQHIQRLRPTKLLFVPPKRLEPVFACDTMEDASIWDDCNNNGSKDYKSVNILDLVTSPKEFVKSLCTLSVVCALRPTPLIQCGVSASSTDQESQDIECTLDELSHTFWSSTGSENPLSNEYLIYKLKQPSIITGFEIKPFKANFQRGTPTYAPRFVSISVGFTENPMEMHYASPLYPVENENRTQSFNLAPTLVYGRFVRIHLHGRVSRQPTDEMLYTVLESVNCFGAQFGVTGETGVAGYNQCLLETLVDIGTRLGCDWREVILDTRVVSNEFTNELTDELEAGDSMPLLCDPPTRTGITSALCSQVLRNSSEEMAETVLLGTFYEQMRNGKWSDAADLIAQRPISSLFRQPNFLKTYFLSASNVHMGNTENPSLPLEKLINLYLCQLIYHRGRFSNYEALKLVDCCRNSRSLKMFFEAATRQLLVASEELGDALRSLDEKVALQIYTAVHSFEKAVDVLLALKRFDRALWTANMAFGTDIDLCALVRRVFELHSRPVGLEFAIIVCRDHPNASDQVRLVVDSKLPEHMTSAEFIAWMSSQILT</sequence>
<dbReference type="PANTHER" id="PTHR39741:SF2">
    <property type="entry name" value="F-BOX DOMAIN-CONTAINING PROTEIN"/>
    <property type="match status" value="1"/>
</dbReference>
<accession>A0ABQ8F2R8</accession>
<comment type="caution">
    <text evidence="1">The sequence shown here is derived from an EMBL/GenBank/DDBJ whole genome shotgun (WGS) entry which is preliminary data.</text>
</comment>
<evidence type="ECO:0008006" key="3">
    <source>
        <dbReference type="Google" id="ProtNLM"/>
    </source>
</evidence>
<proteinExistence type="predicted"/>